<proteinExistence type="predicted"/>
<reference evidence="2" key="1">
    <citation type="submission" date="2014-09" db="EMBL/GenBank/DDBJ databases">
        <authorList>
            <person name="Sharma Rahul"/>
            <person name="Thines Marco"/>
        </authorList>
    </citation>
    <scope>NUCLEOTIDE SEQUENCE [LARGE SCALE GENOMIC DNA]</scope>
</reference>
<evidence type="ECO:0000313" key="2">
    <source>
        <dbReference type="Proteomes" id="UP000054928"/>
    </source>
</evidence>
<organism evidence="1 2">
    <name type="scientific">Plasmopara halstedii</name>
    <name type="common">Downy mildew of sunflower</name>
    <dbReference type="NCBI Taxonomy" id="4781"/>
    <lineage>
        <taxon>Eukaryota</taxon>
        <taxon>Sar</taxon>
        <taxon>Stramenopiles</taxon>
        <taxon>Oomycota</taxon>
        <taxon>Peronosporomycetes</taxon>
        <taxon>Peronosporales</taxon>
        <taxon>Peronosporaceae</taxon>
        <taxon>Plasmopara</taxon>
    </lineage>
</organism>
<accession>A0A0P1B8F8</accession>
<dbReference type="GeneID" id="36402991"/>
<dbReference type="EMBL" id="CCYD01003101">
    <property type="protein sequence ID" value="CEG50212.1"/>
    <property type="molecule type" value="Genomic_DNA"/>
</dbReference>
<name>A0A0P1B8F8_PLAHL</name>
<evidence type="ECO:0000313" key="1">
    <source>
        <dbReference type="EMBL" id="CEG50212.1"/>
    </source>
</evidence>
<dbReference type="Proteomes" id="UP000054928">
    <property type="component" value="Unassembled WGS sequence"/>
</dbReference>
<keyword evidence="2" id="KW-1185">Reference proteome</keyword>
<sequence>MLRRLPGTSSVRDPSLQRQVFQAHWGAIMGNTDSCIGPPPIANPDNQRELLDTIEKRLTPDDQT</sequence>
<dbReference type="AlphaFoldDB" id="A0A0P1B8F8"/>
<protein>
    <submittedName>
        <fullName evidence="1">Uncharacterized protein</fullName>
    </submittedName>
</protein>
<dbReference type="RefSeq" id="XP_024586581.1">
    <property type="nucleotide sequence ID" value="XM_024721487.1"/>
</dbReference>